<evidence type="ECO:0000313" key="5">
    <source>
        <dbReference type="EMBL" id="KAH3704408.1"/>
    </source>
</evidence>
<evidence type="ECO:0000256" key="3">
    <source>
        <dbReference type="SAM" id="MobiDB-lite"/>
    </source>
</evidence>
<protein>
    <recommendedName>
        <fullName evidence="4">PDEase domain-containing protein</fullName>
    </recommendedName>
</protein>
<dbReference type="SUPFAM" id="SSF109604">
    <property type="entry name" value="HD-domain/PDEase-like"/>
    <property type="match status" value="1"/>
</dbReference>
<comment type="caution">
    <text evidence="5">The sequence shown here is derived from an EMBL/GenBank/DDBJ whole genome shotgun (WGS) entry which is preliminary data.</text>
</comment>
<dbReference type="GO" id="GO:0046872">
    <property type="term" value="F:metal ion binding"/>
    <property type="evidence" value="ECO:0007669"/>
    <property type="project" value="UniProtKB-KW"/>
</dbReference>
<dbReference type="PANTHER" id="PTHR11347">
    <property type="entry name" value="CYCLIC NUCLEOTIDE PHOSPHODIESTERASE"/>
    <property type="match status" value="1"/>
</dbReference>
<dbReference type="InterPro" id="IPR002073">
    <property type="entry name" value="PDEase_catalytic_dom"/>
</dbReference>
<keyword evidence="2" id="KW-0378">Hydrolase</keyword>
<feature type="compositionally biased region" description="Acidic residues" evidence="3">
    <location>
        <begin position="173"/>
        <end position="188"/>
    </location>
</feature>
<proteinExistence type="predicted"/>
<keyword evidence="6" id="KW-1185">Reference proteome</keyword>
<accession>A0A9D3YS92</accession>
<feature type="domain" description="PDEase" evidence="4">
    <location>
        <begin position="1"/>
        <end position="73"/>
    </location>
</feature>
<reference evidence="5" key="2">
    <citation type="submission" date="2020-11" db="EMBL/GenBank/DDBJ databases">
        <authorList>
            <person name="McCartney M.A."/>
            <person name="Auch B."/>
            <person name="Kono T."/>
            <person name="Mallez S."/>
            <person name="Becker A."/>
            <person name="Gohl D.M."/>
            <person name="Silverstein K.A.T."/>
            <person name="Koren S."/>
            <person name="Bechman K.B."/>
            <person name="Herman A."/>
            <person name="Abrahante J.E."/>
            <person name="Garbe J."/>
        </authorList>
    </citation>
    <scope>NUCLEOTIDE SEQUENCE</scope>
    <source>
        <strain evidence="5">Duluth1</strain>
        <tissue evidence="5">Whole animal</tissue>
    </source>
</reference>
<dbReference type="GO" id="GO:0007165">
    <property type="term" value="P:signal transduction"/>
    <property type="evidence" value="ECO:0007669"/>
    <property type="project" value="InterPro"/>
</dbReference>
<dbReference type="Gene3D" id="1.10.1300.10">
    <property type="entry name" value="3'5'-cyclic nucleotide phosphodiesterase, catalytic domain"/>
    <property type="match status" value="1"/>
</dbReference>
<keyword evidence="1" id="KW-0479">Metal-binding</keyword>
<evidence type="ECO:0000256" key="1">
    <source>
        <dbReference type="ARBA" id="ARBA00022723"/>
    </source>
</evidence>
<dbReference type="Proteomes" id="UP000828390">
    <property type="component" value="Unassembled WGS sequence"/>
</dbReference>
<dbReference type="EMBL" id="JAIWYP010000015">
    <property type="protein sequence ID" value="KAH3704408.1"/>
    <property type="molecule type" value="Genomic_DNA"/>
</dbReference>
<gene>
    <name evidence="5" type="ORF">DPMN_079464</name>
</gene>
<name>A0A9D3YS92_DREPO</name>
<dbReference type="PROSITE" id="PS51845">
    <property type="entry name" value="PDEASE_I_2"/>
    <property type="match status" value="1"/>
</dbReference>
<reference evidence="5" key="1">
    <citation type="journal article" date="2019" name="bioRxiv">
        <title>The Genome of the Zebra Mussel, Dreissena polymorpha: A Resource for Invasive Species Research.</title>
        <authorList>
            <person name="McCartney M.A."/>
            <person name="Auch B."/>
            <person name="Kono T."/>
            <person name="Mallez S."/>
            <person name="Zhang Y."/>
            <person name="Obille A."/>
            <person name="Becker A."/>
            <person name="Abrahante J.E."/>
            <person name="Garbe J."/>
            <person name="Badalamenti J.P."/>
            <person name="Herman A."/>
            <person name="Mangelson H."/>
            <person name="Liachko I."/>
            <person name="Sullivan S."/>
            <person name="Sone E.D."/>
            <person name="Koren S."/>
            <person name="Silverstein K.A.T."/>
            <person name="Beckman K.B."/>
            <person name="Gohl D.M."/>
        </authorList>
    </citation>
    <scope>NUCLEOTIDE SEQUENCE</scope>
    <source>
        <strain evidence="5">Duluth1</strain>
        <tissue evidence="5">Whole animal</tissue>
    </source>
</reference>
<dbReference type="InterPro" id="IPR036971">
    <property type="entry name" value="PDEase_catalytic_dom_sf"/>
</dbReference>
<organism evidence="5 6">
    <name type="scientific">Dreissena polymorpha</name>
    <name type="common">Zebra mussel</name>
    <name type="synonym">Mytilus polymorpha</name>
    <dbReference type="NCBI Taxonomy" id="45954"/>
    <lineage>
        <taxon>Eukaryota</taxon>
        <taxon>Metazoa</taxon>
        <taxon>Spiralia</taxon>
        <taxon>Lophotrochozoa</taxon>
        <taxon>Mollusca</taxon>
        <taxon>Bivalvia</taxon>
        <taxon>Autobranchia</taxon>
        <taxon>Heteroconchia</taxon>
        <taxon>Euheterodonta</taxon>
        <taxon>Imparidentia</taxon>
        <taxon>Neoheterodontei</taxon>
        <taxon>Myida</taxon>
        <taxon>Dreissenoidea</taxon>
        <taxon>Dreissenidae</taxon>
        <taxon>Dreissena</taxon>
    </lineage>
</organism>
<feature type="region of interest" description="Disordered" evidence="3">
    <location>
        <begin position="164"/>
        <end position="188"/>
    </location>
</feature>
<evidence type="ECO:0000259" key="4">
    <source>
        <dbReference type="PROSITE" id="PS51845"/>
    </source>
</evidence>
<evidence type="ECO:0000313" key="6">
    <source>
        <dbReference type="Proteomes" id="UP000828390"/>
    </source>
</evidence>
<sequence length="188" mass="21368">MVLAGIRIFTDLGLMKTCRIEYDTLCRFLLTVRKNYRNVAYHNWRHAFNVCQLMFATMQAFASMQAIVLEAFATIQAFPTIRVLELCMSNNASISNYATTFQNQLSSCTTLRHPCDTGASSLQPCDHDIEQRDEGRIDWDDKGLKEIFRSILMTTCDIGAITKPWEKSKTNDGDEENGGDDEDTDDNE</sequence>
<dbReference type="GO" id="GO:0004114">
    <property type="term" value="F:3',5'-cyclic-nucleotide phosphodiesterase activity"/>
    <property type="evidence" value="ECO:0007669"/>
    <property type="project" value="InterPro"/>
</dbReference>
<evidence type="ECO:0000256" key="2">
    <source>
        <dbReference type="ARBA" id="ARBA00022801"/>
    </source>
</evidence>
<dbReference type="AlphaFoldDB" id="A0A9D3YS92"/>